<keyword evidence="3" id="KW-1185">Reference proteome</keyword>
<accession>A0A151GU91</accession>
<dbReference type="AlphaFoldDB" id="A0A151GU91"/>
<dbReference type="EMBL" id="LAYC01000001">
    <property type="protein sequence ID" value="KYK60582.1"/>
    <property type="molecule type" value="Genomic_DNA"/>
</dbReference>
<feature type="region of interest" description="Disordered" evidence="1">
    <location>
        <begin position="1"/>
        <end position="29"/>
    </location>
</feature>
<feature type="compositionally biased region" description="Polar residues" evidence="1">
    <location>
        <begin position="43"/>
        <end position="60"/>
    </location>
</feature>
<reference evidence="2 3" key="1">
    <citation type="journal article" date="2016" name="Sci. Rep.">
        <title>Insights into Adaptations to a Near-Obligate Nematode Endoparasitic Lifestyle from the Finished Genome of Drechmeria coniospora.</title>
        <authorList>
            <person name="Zhang L."/>
            <person name="Zhou Z."/>
            <person name="Guo Q."/>
            <person name="Fokkens L."/>
            <person name="Miskei M."/>
            <person name="Pocsi I."/>
            <person name="Zhang W."/>
            <person name="Chen M."/>
            <person name="Wang L."/>
            <person name="Sun Y."/>
            <person name="Donzelli B.G."/>
            <person name="Gibson D.M."/>
            <person name="Nelson D.R."/>
            <person name="Luo J.G."/>
            <person name="Rep M."/>
            <person name="Liu H."/>
            <person name="Yang S."/>
            <person name="Wang J."/>
            <person name="Krasnoff S.B."/>
            <person name="Xu Y."/>
            <person name="Molnar I."/>
            <person name="Lin M."/>
        </authorList>
    </citation>
    <scope>NUCLEOTIDE SEQUENCE [LARGE SCALE GENOMIC DNA]</scope>
    <source>
        <strain evidence="2 3">ARSEF 6962</strain>
    </source>
</reference>
<dbReference type="RefSeq" id="XP_040659934.1">
    <property type="nucleotide sequence ID" value="XM_040799051.1"/>
</dbReference>
<gene>
    <name evidence="2" type="ORF">DCS_01719</name>
</gene>
<name>A0A151GU91_DRECN</name>
<dbReference type="InParanoid" id="A0A151GU91"/>
<evidence type="ECO:0000313" key="2">
    <source>
        <dbReference type="EMBL" id="KYK60582.1"/>
    </source>
</evidence>
<evidence type="ECO:0000256" key="1">
    <source>
        <dbReference type="SAM" id="MobiDB-lite"/>
    </source>
</evidence>
<protein>
    <submittedName>
        <fullName evidence="2">Uncharacterized protein</fullName>
    </submittedName>
</protein>
<dbReference type="GeneID" id="63714362"/>
<comment type="caution">
    <text evidence="2">The sequence shown here is derived from an EMBL/GenBank/DDBJ whole genome shotgun (WGS) entry which is preliminary data.</text>
</comment>
<proteinExistence type="predicted"/>
<dbReference type="Proteomes" id="UP000076580">
    <property type="component" value="Chromosome 01"/>
</dbReference>
<feature type="region of interest" description="Disordered" evidence="1">
    <location>
        <begin position="42"/>
        <end position="66"/>
    </location>
</feature>
<organism evidence="2 3">
    <name type="scientific">Drechmeria coniospora</name>
    <name type="common">Nematophagous fungus</name>
    <name type="synonym">Meria coniospora</name>
    <dbReference type="NCBI Taxonomy" id="98403"/>
    <lineage>
        <taxon>Eukaryota</taxon>
        <taxon>Fungi</taxon>
        <taxon>Dikarya</taxon>
        <taxon>Ascomycota</taxon>
        <taxon>Pezizomycotina</taxon>
        <taxon>Sordariomycetes</taxon>
        <taxon>Hypocreomycetidae</taxon>
        <taxon>Hypocreales</taxon>
        <taxon>Ophiocordycipitaceae</taxon>
        <taxon>Drechmeria</taxon>
    </lineage>
</organism>
<sequence>MGSDCDGGAENMRHQTSPDSKRPGDKGQPLVGLVRMMKGASVGDSTQAAFRSPRANTSDSRSGHFESSIVAPNAPLLAKRWPLSVPRPSKSQLLRREHFHGVKPTGGESGFRTPKLIICLVCGTLRNPDRTIHNRLCRCFCNQQEGEEADDIFVDMEMGGLLKEVLDEELRGDLEWHTREELEADAEEEKEKASLRAMFPLLYARLAIRSREHTKEPRARGLQ</sequence>
<evidence type="ECO:0000313" key="3">
    <source>
        <dbReference type="Proteomes" id="UP000076580"/>
    </source>
</evidence>